<evidence type="ECO:0000313" key="1">
    <source>
        <dbReference type="EMBL" id="VDO14149.1"/>
    </source>
</evidence>
<keyword evidence="2" id="KW-1185">Reference proteome</keyword>
<name>A0A0N4VYF2_HAEPC</name>
<accession>A0A0N4VYF2</accession>
<evidence type="ECO:0000313" key="2">
    <source>
        <dbReference type="Proteomes" id="UP000268014"/>
    </source>
</evidence>
<protein>
    <submittedName>
        <fullName evidence="3">NPH3 domain-containing protein</fullName>
    </submittedName>
</protein>
<dbReference type="AlphaFoldDB" id="A0A0N4VYF2"/>
<gene>
    <name evidence="1" type="ORF">HPLM_LOCUS2321</name>
</gene>
<dbReference type="WBParaSite" id="HPLM_0000232301-mRNA-1">
    <property type="protein sequence ID" value="HPLM_0000232301-mRNA-1"/>
    <property type="gene ID" value="HPLM_0000232301"/>
</dbReference>
<sequence>MVPVDFAALLKVSSKYHPLLLRSVKRASLVESPHFGKARRELVSGLPVDPLVVASFEVVRQLQRLQMLASLVPTHRFLLLLRP</sequence>
<evidence type="ECO:0000313" key="3">
    <source>
        <dbReference type="WBParaSite" id="HPLM_0000232301-mRNA-1"/>
    </source>
</evidence>
<dbReference type="Proteomes" id="UP000268014">
    <property type="component" value="Unassembled WGS sequence"/>
</dbReference>
<dbReference type="EMBL" id="UZAF01004544">
    <property type="protein sequence ID" value="VDO14149.1"/>
    <property type="molecule type" value="Genomic_DNA"/>
</dbReference>
<proteinExistence type="predicted"/>
<reference evidence="1 2" key="2">
    <citation type="submission" date="2018-11" db="EMBL/GenBank/DDBJ databases">
        <authorList>
            <consortium name="Pathogen Informatics"/>
        </authorList>
    </citation>
    <scope>NUCLEOTIDE SEQUENCE [LARGE SCALE GENOMIC DNA]</scope>
    <source>
        <strain evidence="1 2">MHpl1</strain>
    </source>
</reference>
<reference evidence="3" key="1">
    <citation type="submission" date="2017-02" db="UniProtKB">
        <authorList>
            <consortium name="WormBaseParasite"/>
        </authorList>
    </citation>
    <scope>IDENTIFICATION</scope>
</reference>
<organism evidence="3">
    <name type="scientific">Haemonchus placei</name>
    <name type="common">Barber's pole worm</name>
    <dbReference type="NCBI Taxonomy" id="6290"/>
    <lineage>
        <taxon>Eukaryota</taxon>
        <taxon>Metazoa</taxon>
        <taxon>Ecdysozoa</taxon>
        <taxon>Nematoda</taxon>
        <taxon>Chromadorea</taxon>
        <taxon>Rhabditida</taxon>
        <taxon>Rhabditina</taxon>
        <taxon>Rhabditomorpha</taxon>
        <taxon>Strongyloidea</taxon>
        <taxon>Trichostrongylidae</taxon>
        <taxon>Haemonchus</taxon>
    </lineage>
</organism>